<feature type="domain" description="N-acetyltransferase" evidence="3">
    <location>
        <begin position="11"/>
        <end position="161"/>
    </location>
</feature>
<dbReference type="GO" id="GO:0016747">
    <property type="term" value="F:acyltransferase activity, transferring groups other than amino-acyl groups"/>
    <property type="evidence" value="ECO:0007669"/>
    <property type="project" value="InterPro"/>
</dbReference>
<keyword evidence="5" id="KW-1185">Reference proteome</keyword>
<dbReference type="Proteomes" id="UP000323258">
    <property type="component" value="Unassembled WGS sequence"/>
</dbReference>
<gene>
    <name evidence="4" type="ORF">FY036_14625</name>
</gene>
<dbReference type="OrthoDB" id="572496at2"/>
<dbReference type="PROSITE" id="PS51186">
    <property type="entry name" value="GNAT"/>
    <property type="match status" value="1"/>
</dbReference>
<dbReference type="SUPFAM" id="SSF55729">
    <property type="entry name" value="Acyl-CoA N-acyltransferases (Nat)"/>
    <property type="match status" value="1"/>
</dbReference>
<dbReference type="InterPro" id="IPR050832">
    <property type="entry name" value="Bact_Acetyltransf"/>
</dbReference>
<name>A0A5D4GTH8_9HYPH</name>
<evidence type="ECO:0000256" key="1">
    <source>
        <dbReference type="ARBA" id="ARBA00022679"/>
    </source>
</evidence>
<dbReference type="InterPro" id="IPR016181">
    <property type="entry name" value="Acyl_CoA_acyltransferase"/>
</dbReference>
<evidence type="ECO:0000256" key="2">
    <source>
        <dbReference type="ARBA" id="ARBA00023315"/>
    </source>
</evidence>
<evidence type="ECO:0000259" key="3">
    <source>
        <dbReference type="PROSITE" id="PS51186"/>
    </source>
</evidence>
<evidence type="ECO:0000313" key="5">
    <source>
        <dbReference type="Proteomes" id="UP000323258"/>
    </source>
</evidence>
<accession>A0A5D4GTH8</accession>
<organism evidence="4 5">
    <name type="scientific">Neoaquamicrobium microcysteis</name>
    <dbReference type="NCBI Taxonomy" id="2682781"/>
    <lineage>
        <taxon>Bacteria</taxon>
        <taxon>Pseudomonadati</taxon>
        <taxon>Pseudomonadota</taxon>
        <taxon>Alphaproteobacteria</taxon>
        <taxon>Hyphomicrobiales</taxon>
        <taxon>Phyllobacteriaceae</taxon>
        <taxon>Neoaquamicrobium</taxon>
    </lineage>
</organism>
<dbReference type="Pfam" id="PF00583">
    <property type="entry name" value="Acetyltransf_1"/>
    <property type="match status" value="1"/>
</dbReference>
<sequence>MTAPTDIPPGYAIRRHQPEDDPSLLAIENRAAELFRDHGYPEIADNPLASVADFRAMAEGCPVWVATGAQGLPVGYAVALPLGPFFHLRELSVDPAHGRRGLGGALVRTVVEAARERGFEAVSLTTFRTVPFNQPFYEKLGFAERPLETAPQALRDAFHRELPEGMDPAARVLMLLSL</sequence>
<keyword evidence="1 4" id="KW-0808">Transferase</keyword>
<reference evidence="4 5" key="2">
    <citation type="submission" date="2019-09" db="EMBL/GenBank/DDBJ databases">
        <title>Mesorhizobium sp. MaA-C15 isolated from Microcystis aeruginosa.</title>
        <authorList>
            <person name="Jeong S.E."/>
            <person name="Jin H.M."/>
            <person name="Jeon C.O."/>
        </authorList>
    </citation>
    <scope>NUCLEOTIDE SEQUENCE [LARGE SCALE GENOMIC DNA]</scope>
    <source>
        <strain evidence="4 5">MaA-C15</strain>
    </source>
</reference>
<dbReference type="PANTHER" id="PTHR43877">
    <property type="entry name" value="AMINOALKYLPHOSPHONATE N-ACETYLTRANSFERASE-RELATED-RELATED"/>
    <property type="match status" value="1"/>
</dbReference>
<protein>
    <submittedName>
        <fullName evidence="4">GNAT family N-acetyltransferase</fullName>
    </submittedName>
</protein>
<proteinExistence type="predicted"/>
<dbReference type="AlphaFoldDB" id="A0A5D4GTH8"/>
<dbReference type="CDD" id="cd04301">
    <property type="entry name" value="NAT_SF"/>
    <property type="match status" value="1"/>
</dbReference>
<reference evidence="4 5" key="1">
    <citation type="submission" date="2019-08" db="EMBL/GenBank/DDBJ databases">
        <authorList>
            <person name="Seo Y.L."/>
        </authorList>
    </citation>
    <scope>NUCLEOTIDE SEQUENCE [LARGE SCALE GENOMIC DNA]</scope>
    <source>
        <strain evidence="4 5">MaA-C15</strain>
    </source>
</reference>
<comment type="caution">
    <text evidence="4">The sequence shown here is derived from an EMBL/GenBank/DDBJ whole genome shotgun (WGS) entry which is preliminary data.</text>
</comment>
<dbReference type="InterPro" id="IPR000182">
    <property type="entry name" value="GNAT_dom"/>
</dbReference>
<dbReference type="Gene3D" id="3.40.630.30">
    <property type="match status" value="1"/>
</dbReference>
<keyword evidence="2" id="KW-0012">Acyltransferase</keyword>
<evidence type="ECO:0000313" key="4">
    <source>
        <dbReference type="EMBL" id="TYR31648.1"/>
    </source>
</evidence>
<dbReference type="EMBL" id="VSZS01000064">
    <property type="protein sequence ID" value="TYR31648.1"/>
    <property type="molecule type" value="Genomic_DNA"/>
</dbReference>